<evidence type="ECO:0000313" key="3">
    <source>
        <dbReference type="Proteomes" id="UP000683507"/>
    </source>
</evidence>
<gene>
    <name evidence="2" type="ORF">CRYO30217_03439</name>
</gene>
<dbReference type="InterPro" id="IPR032710">
    <property type="entry name" value="NTF2-like_dom_sf"/>
</dbReference>
<dbReference type="Pfam" id="PF12680">
    <property type="entry name" value="SnoaL_2"/>
    <property type="match status" value="1"/>
</dbReference>
<dbReference type="Gene3D" id="3.10.450.50">
    <property type="match status" value="1"/>
</dbReference>
<keyword evidence="3" id="KW-1185">Reference proteome</keyword>
<dbReference type="AlphaFoldDB" id="A0A916JQR6"/>
<proteinExistence type="predicted"/>
<feature type="domain" description="SnoaL-like" evidence="1">
    <location>
        <begin position="5"/>
        <end position="106"/>
    </location>
</feature>
<sequence>MSNIIEKFYTAFAEKDWETMQACYHDEVTFEDPAFGKLYGEEAKKMWRMLCEQGKDLKIEFSKIEVSETSGKAHWEAWYTFSLTKRKIHNKIDAKFELKEGLILKHSDNFNLHKWASQAFGFKGWIFGGTNFFRKKFRAQARKSLKRYKAG</sequence>
<evidence type="ECO:0000259" key="1">
    <source>
        <dbReference type="Pfam" id="PF12680"/>
    </source>
</evidence>
<accession>A0A916JQR6</accession>
<dbReference type="InterPro" id="IPR037401">
    <property type="entry name" value="SnoaL-like"/>
</dbReference>
<dbReference type="EMBL" id="OU015584">
    <property type="protein sequence ID" value="CAG5087277.1"/>
    <property type="molecule type" value="Genomic_DNA"/>
</dbReference>
<reference evidence="2" key="1">
    <citation type="submission" date="2021-04" db="EMBL/GenBank/DDBJ databases">
        <authorList>
            <person name="Rodrigo-Torres L."/>
            <person name="Arahal R. D."/>
            <person name="Lucena T."/>
        </authorList>
    </citation>
    <scope>NUCLEOTIDE SEQUENCE</scope>
    <source>
        <strain evidence="2">AS29M-1</strain>
    </source>
</reference>
<dbReference type="RefSeq" id="WP_258543613.1">
    <property type="nucleotide sequence ID" value="NZ_OU015584.1"/>
</dbReference>
<dbReference type="KEGG" id="ptan:CRYO30217_03439"/>
<evidence type="ECO:0000313" key="2">
    <source>
        <dbReference type="EMBL" id="CAG5087277.1"/>
    </source>
</evidence>
<name>A0A916JQR6_9FLAO</name>
<organism evidence="2 3">
    <name type="scientific">Parvicella tangerina</name>
    <dbReference type="NCBI Taxonomy" id="2829795"/>
    <lineage>
        <taxon>Bacteria</taxon>
        <taxon>Pseudomonadati</taxon>
        <taxon>Bacteroidota</taxon>
        <taxon>Flavobacteriia</taxon>
        <taxon>Flavobacteriales</taxon>
        <taxon>Parvicellaceae</taxon>
        <taxon>Parvicella</taxon>
    </lineage>
</organism>
<dbReference type="Proteomes" id="UP000683507">
    <property type="component" value="Chromosome"/>
</dbReference>
<protein>
    <recommendedName>
        <fullName evidence="1">SnoaL-like domain-containing protein</fullName>
    </recommendedName>
</protein>
<dbReference type="SUPFAM" id="SSF54427">
    <property type="entry name" value="NTF2-like"/>
    <property type="match status" value="1"/>
</dbReference>